<evidence type="ECO:0000256" key="16">
    <source>
        <dbReference type="ARBA" id="ARBA00047493"/>
    </source>
</evidence>
<dbReference type="AlphaFoldDB" id="A0A8H6R8Y0"/>
<evidence type="ECO:0000256" key="11">
    <source>
        <dbReference type="ARBA" id="ARBA00022792"/>
    </source>
</evidence>
<evidence type="ECO:0000256" key="14">
    <source>
        <dbReference type="ARBA" id="ARBA00023128"/>
    </source>
</evidence>
<accession>A0A8H6R8Y0</accession>
<evidence type="ECO:0000256" key="13">
    <source>
        <dbReference type="ARBA" id="ARBA00022842"/>
    </source>
</evidence>
<evidence type="ECO:0000256" key="6">
    <source>
        <dbReference type="ARBA" id="ARBA00022490"/>
    </source>
</evidence>
<keyword evidence="13 19" id="KW-0460">Magnesium</keyword>
<reference evidence="21" key="1">
    <citation type="submission" date="2020-04" db="EMBL/GenBank/DDBJ databases">
        <title>Draft genome resource of the tomato pathogen Pseudocercospora fuligena.</title>
        <authorList>
            <person name="Zaccaron A."/>
        </authorList>
    </citation>
    <scope>NUCLEOTIDE SEQUENCE</scope>
    <source>
        <strain evidence="21">PF001</strain>
    </source>
</reference>
<comment type="catalytic activity">
    <reaction evidence="16 17">
        <text>(6S)-5,6,7,8-tetrahydrofolyl-(gamma-L-Glu)(n) + L-glutamate + ATP = (6S)-5,6,7,8-tetrahydrofolyl-(gamma-L-Glu)(n+1) + ADP + phosphate + H(+)</text>
        <dbReference type="Rhea" id="RHEA:10580"/>
        <dbReference type="Rhea" id="RHEA-COMP:14738"/>
        <dbReference type="Rhea" id="RHEA-COMP:14740"/>
        <dbReference type="ChEBI" id="CHEBI:15378"/>
        <dbReference type="ChEBI" id="CHEBI:29985"/>
        <dbReference type="ChEBI" id="CHEBI:30616"/>
        <dbReference type="ChEBI" id="CHEBI:43474"/>
        <dbReference type="ChEBI" id="CHEBI:141005"/>
        <dbReference type="ChEBI" id="CHEBI:456216"/>
        <dbReference type="EC" id="6.3.2.17"/>
    </reaction>
</comment>
<dbReference type="GO" id="GO:0006730">
    <property type="term" value="P:one-carbon metabolic process"/>
    <property type="evidence" value="ECO:0007669"/>
    <property type="project" value="UniProtKB-KW"/>
</dbReference>
<dbReference type="GO" id="GO:0005759">
    <property type="term" value="C:mitochondrial matrix"/>
    <property type="evidence" value="ECO:0007669"/>
    <property type="project" value="UniProtKB-SubCell"/>
</dbReference>
<keyword evidence="9 19" id="KW-0479">Metal-binding</keyword>
<keyword evidence="14" id="KW-0496">Mitochondrion</keyword>
<feature type="binding site" evidence="19">
    <location>
        <position position="239"/>
    </location>
    <ligand>
        <name>Mg(2+)</name>
        <dbReference type="ChEBI" id="CHEBI:18420"/>
        <label>1</label>
    </ligand>
</feature>
<feature type="binding site" evidence="18">
    <location>
        <position position="386"/>
    </location>
    <ligand>
        <name>ATP</name>
        <dbReference type="ChEBI" id="CHEBI:30616"/>
    </ligand>
</feature>
<comment type="subcellular location">
    <subcellularLocation>
        <location evidence="3">Cytoplasm</location>
    </subcellularLocation>
    <subcellularLocation>
        <location evidence="1">Mitochondrion inner membrane</location>
    </subcellularLocation>
    <subcellularLocation>
        <location evidence="2">Mitochondrion matrix</location>
    </subcellularLocation>
</comment>
<dbReference type="InterPro" id="IPR001645">
    <property type="entry name" value="Folylpolyglutamate_synth"/>
</dbReference>
<keyword evidence="15" id="KW-0472">Membrane</keyword>
<evidence type="ECO:0000256" key="7">
    <source>
        <dbReference type="ARBA" id="ARBA00022563"/>
    </source>
</evidence>
<feature type="binding site" evidence="19">
    <location>
        <position position="211"/>
    </location>
    <ligand>
        <name>Mg(2+)</name>
        <dbReference type="ChEBI" id="CHEBI:18420"/>
        <label>1</label>
    </ligand>
</feature>
<keyword evidence="11" id="KW-0999">Mitochondrion inner membrane</keyword>
<evidence type="ECO:0000313" key="21">
    <source>
        <dbReference type="EMBL" id="KAF7185661.1"/>
    </source>
</evidence>
<dbReference type="NCBIfam" id="TIGR01499">
    <property type="entry name" value="folC"/>
    <property type="match status" value="1"/>
</dbReference>
<comment type="function">
    <text evidence="17">Catalyzes conversion of folates to polyglutamate derivatives allowing concentration of folate compounds in the cell and the intracellular retention of these cofactors, which are important substrates for most of the folate-dependent enzymes that are involved in one-carbon transfer reactions involved in purine, pyrimidine and amino acid synthesis.</text>
</comment>
<sequence length="562" mass="62428">MLRASSALRGIQCCAPRGACMNRVAHFTTLVDSGLGPRPASPTYNDALKYLNSLQNNYKVLEERRKNPPKDLTKNDSLHEMLQSVEDAGYKPSDFDALNAVHVAGTKGKGTTCAFVNSILNQYRERYGTPKQIGLYTSPHLLSVCERIRINSRPISERKFTQYFFELWDRLEHGAQKRGADPGLKPTYFRYLTLLSLHAFVREEVDVAIYEVGVGGEFDSTNVLSKPAAVGITSLGIDHVQVLGNTVEEIAWQKAGIMKLGSPAYTVAQPEGAMKVLEKRAEEKQVVLQEVPIGKCLRKVAIVPDEDYQKRNASLAIVLASRVLDKFNLPLDKRRLDVTPGSGPNELATVSLDENLPDLFKSGLKTSLWRGRGEIVRREYGTWYLDGAHTTESLKIVCDWFGKTVQGARNESGKDPLPILIFNQQAETRNARQLINTVQQTLQQEWAVRPEKAIFCSNVTYKTNEYKPDFVDSNSDPTAVKTLSMQRDYSQWWNEADPKSSTHVVRSIEEAVELARKTCEGQPELRAHILVTGTFRIVGGALTILEGSGIATEASTTAPPSG</sequence>
<dbReference type="Pfam" id="PF08245">
    <property type="entry name" value="Mur_ligase_M"/>
    <property type="match status" value="1"/>
</dbReference>
<dbReference type="SUPFAM" id="SSF53623">
    <property type="entry name" value="MurD-like peptide ligases, catalytic domain"/>
    <property type="match status" value="1"/>
</dbReference>
<dbReference type="InterPro" id="IPR018109">
    <property type="entry name" value="Folylpolyglutamate_synth_CS"/>
</dbReference>
<dbReference type="InterPro" id="IPR036615">
    <property type="entry name" value="Mur_ligase_C_dom_sf"/>
</dbReference>
<dbReference type="PIRSF" id="PIRSF038895">
    <property type="entry name" value="FPGS"/>
    <property type="match status" value="1"/>
</dbReference>
<evidence type="ECO:0000256" key="4">
    <source>
        <dbReference type="ARBA" id="ARBA00005150"/>
    </source>
</evidence>
<gene>
    <name evidence="21" type="ORF">HII31_13002</name>
</gene>
<evidence type="ECO:0000256" key="12">
    <source>
        <dbReference type="ARBA" id="ARBA00022840"/>
    </source>
</evidence>
<comment type="caution">
    <text evidence="21">The sequence shown here is derived from an EMBL/GenBank/DDBJ whole genome shotgun (WGS) entry which is preliminary data.</text>
</comment>
<dbReference type="GO" id="GO:0046872">
    <property type="term" value="F:metal ion binding"/>
    <property type="evidence" value="ECO:0007669"/>
    <property type="project" value="UniProtKB-KW"/>
</dbReference>
<dbReference type="GO" id="GO:0005524">
    <property type="term" value="F:ATP binding"/>
    <property type="evidence" value="ECO:0007669"/>
    <property type="project" value="UniProtKB-KW"/>
</dbReference>
<dbReference type="Gene3D" id="3.90.190.20">
    <property type="entry name" value="Mur ligase, C-terminal domain"/>
    <property type="match status" value="1"/>
</dbReference>
<dbReference type="OrthoDB" id="5212574at2759"/>
<feature type="domain" description="Mur ligase central" evidence="20">
    <location>
        <begin position="103"/>
        <end position="269"/>
    </location>
</feature>
<evidence type="ECO:0000256" key="19">
    <source>
        <dbReference type="PIRSR" id="PIRSR038895-2"/>
    </source>
</evidence>
<feature type="binding site" evidence="19">
    <location>
        <position position="138"/>
    </location>
    <ligand>
        <name>Mg(2+)</name>
        <dbReference type="ChEBI" id="CHEBI:18420"/>
        <label>1</label>
    </ligand>
</feature>
<dbReference type="PROSITE" id="PS01012">
    <property type="entry name" value="FOLYLPOLYGLU_SYNT_2"/>
    <property type="match status" value="1"/>
</dbReference>
<evidence type="ECO:0000313" key="22">
    <source>
        <dbReference type="Proteomes" id="UP000660729"/>
    </source>
</evidence>
<dbReference type="GO" id="GO:0005829">
    <property type="term" value="C:cytosol"/>
    <property type="evidence" value="ECO:0007669"/>
    <property type="project" value="TreeGrafter"/>
</dbReference>
<keyword evidence="7 17" id="KW-0554">One-carbon metabolism</keyword>
<keyword evidence="10 18" id="KW-0547">Nucleotide-binding</keyword>
<comment type="similarity">
    <text evidence="5 17">Belongs to the folylpolyglutamate synthase family.</text>
</comment>
<name>A0A8H6R8Y0_9PEZI</name>
<dbReference type="FunFam" id="3.40.1190.10:FF:000009">
    <property type="entry name" value="Folylpolyglutamate synthase"/>
    <property type="match status" value="1"/>
</dbReference>
<evidence type="ECO:0000259" key="20">
    <source>
        <dbReference type="Pfam" id="PF08245"/>
    </source>
</evidence>
<dbReference type="SUPFAM" id="SSF53244">
    <property type="entry name" value="MurD-like peptide ligases, peptide-binding domain"/>
    <property type="match status" value="1"/>
</dbReference>
<keyword evidence="22" id="KW-1185">Reference proteome</keyword>
<feature type="binding site" evidence="18">
    <location>
        <position position="372"/>
    </location>
    <ligand>
        <name>ATP</name>
        <dbReference type="ChEBI" id="CHEBI:30616"/>
    </ligand>
</feature>
<comment type="cofactor">
    <cofactor evidence="17">
        <name>a monovalent cation</name>
        <dbReference type="ChEBI" id="CHEBI:60242"/>
    </cofactor>
    <text evidence="17">A monovalent cation.</text>
</comment>
<evidence type="ECO:0000256" key="9">
    <source>
        <dbReference type="ARBA" id="ARBA00022723"/>
    </source>
</evidence>
<dbReference type="PANTHER" id="PTHR11136:SF5">
    <property type="entry name" value="FOLYLPOLYGLUTAMATE SYNTHASE, MITOCHONDRIAL"/>
    <property type="match status" value="1"/>
</dbReference>
<comment type="pathway">
    <text evidence="4 17">Cofactor biosynthesis; tetrahydrofolylpolyglutamate biosynthesis.</text>
</comment>
<keyword evidence="12 18" id="KW-0067">ATP-binding</keyword>
<keyword evidence="6" id="KW-0963">Cytoplasm</keyword>
<dbReference type="Proteomes" id="UP000660729">
    <property type="component" value="Unassembled WGS sequence"/>
</dbReference>
<dbReference type="InterPro" id="IPR013221">
    <property type="entry name" value="Mur_ligase_cen"/>
</dbReference>
<dbReference type="EMBL" id="JABCIY010000313">
    <property type="protein sequence ID" value="KAF7185661.1"/>
    <property type="molecule type" value="Genomic_DNA"/>
</dbReference>
<evidence type="ECO:0000256" key="18">
    <source>
        <dbReference type="PIRSR" id="PIRSR038895-1"/>
    </source>
</evidence>
<evidence type="ECO:0000256" key="8">
    <source>
        <dbReference type="ARBA" id="ARBA00022598"/>
    </source>
</evidence>
<dbReference type="PANTHER" id="PTHR11136">
    <property type="entry name" value="FOLYLPOLYGLUTAMATE SYNTHASE-RELATED"/>
    <property type="match status" value="1"/>
</dbReference>
<dbReference type="GO" id="GO:0004326">
    <property type="term" value="F:tetrahydrofolylpolyglutamate synthase activity"/>
    <property type="evidence" value="ECO:0007669"/>
    <property type="project" value="UniProtKB-EC"/>
</dbReference>
<evidence type="ECO:0000256" key="5">
    <source>
        <dbReference type="ARBA" id="ARBA00008276"/>
    </source>
</evidence>
<evidence type="ECO:0000256" key="1">
    <source>
        <dbReference type="ARBA" id="ARBA00004273"/>
    </source>
</evidence>
<dbReference type="InterPro" id="IPR036565">
    <property type="entry name" value="Mur-like_cat_sf"/>
</dbReference>
<protein>
    <recommendedName>
        <fullName evidence="17">Folylpolyglutamate synthase</fullName>
        <ecNumber evidence="17">6.3.2.17</ecNumber>
    </recommendedName>
    <alternativeName>
        <fullName evidence="17">Folylpoly-gamma-glutamate synthetase</fullName>
    </alternativeName>
    <alternativeName>
        <fullName evidence="17">Tetrahydrofolylpolyglutamate synthase</fullName>
    </alternativeName>
</protein>
<evidence type="ECO:0000256" key="15">
    <source>
        <dbReference type="ARBA" id="ARBA00023136"/>
    </source>
</evidence>
<dbReference type="GO" id="GO:0005743">
    <property type="term" value="C:mitochondrial inner membrane"/>
    <property type="evidence" value="ECO:0007669"/>
    <property type="project" value="UniProtKB-SubCell"/>
</dbReference>
<proteinExistence type="inferred from homology"/>
<evidence type="ECO:0000256" key="17">
    <source>
        <dbReference type="PIRNR" id="PIRNR038895"/>
    </source>
</evidence>
<dbReference type="Gene3D" id="3.40.1190.10">
    <property type="entry name" value="Mur-like, catalytic domain"/>
    <property type="match status" value="1"/>
</dbReference>
<evidence type="ECO:0000256" key="10">
    <source>
        <dbReference type="ARBA" id="ARBA00022741"/>
    </source>
</evidence>
<dbReference type="EC" id="6.3.2.17" evidence="17"/>
<keyword evidence="8 17" id="KW-0436">Ligase</keyword>
<organism evidence="21 22">
    <name type="scientific">Pseudocercospora fuligena</name>
    <dbReference type="NCBI Taxonomy" id="685502"/>
    <lineage>
        <taxon>Eukaryota</taxon>
        <taxon>Fungi</taxon>
        <taxon>Dikarya</taxon>
        <taxon>Ascomycota</taxon>
        <taxon>Pezizomycotina</taxon>
        <taxon>Dothideomycetes</taxon>
        <taxon>Dothideomycetidae</taxon>
        <taxon>Mycosphaerellales</taxon>
        <taxon>Mycosphaerellaceae</taxon>
        <taxon>Pseudocercospora</taxon>
    </lineage>
</organism>
<dbReference type="InterPro" id="IPR023600">
    <property type="entry name" value="Folylpolyglutamate_synth_euk"/>
</dbReference>
<evidence type="ECO:0000256" key="3">
    <source>
        <dbReference type="ARBA" id="ARBA00004496"/>
    </source>
</evidence>
<evidence type="ECO:0000256" key="2">
    <source>
        <dbReference type="ARBA" id="ARBA00004305"/>
    </source>
</evidence>
<dbReference type="UniPathway" id="UPA00850"/>